<dbReference type="EMBL" id="JOWA01000107">
    <property type="protein sequence ID" value="KEZ41817.1"/>
    <property type="molecule type" value="Genomic_DNA"/>
</dbReference>
<feature type="compositionally biased region" description="Polar residues" evidence="4">
    <location>
        <begin position="659"/>
        <end position="669"/>
    </location>
</feature>
<dbReference type="AlphaFoldDB" id="A0A084G3A5"/>
<sequence>MWQFANLCQWIYLFGKAVKIPEEIDIELLEEECLRPHSAVLRDIGLALLKCLSSQRGLTIDHFDEYARRQFAAKAPNKNPFGTDPDPRKFDDFDITTKAPSYTDATHARKRPKKSRSSLSRPKKRSRSNQSAAPVERACEGGIEDGDGEIDNGLGGMKWECIAITLDEVTEFLKTLQRTKDENEKVLRDQIQTHLIPILQKDEEARKRKALQRERELLNLAKMANAKRSSRIAGRMEQKKREAQAQEEEQRQQASATAARRDEEIRQKLERERESRMMARERRLKDRETRRSHYESELAQLSRDSETPDLPAHRTSGRQLQQAIQKTKQALQDLGSEEEDWVFDCVCGVYGQVDDGTHSIACERCNIWQHSKCVGISEEEADRPEFHFVCAACRRKELEASTPSKLTIKLKVKSPNHDGGLAPKRGSFRDSSNGLELNLASNSPTNRSAPPNGEGVINSNSNNSRPHPLLAQDGVTPNILLEHRPQSDEKPGVHSTPRACAQNSLEEHGRQWLEEHTKDDKLQSDSPTNQLSVPSRKSPLLTHYAEYEPTYLPPSSRTSGLFTSVSEGTADGMGSFGSTQINRSAESSILPPVSAGISPVKPSVSLSSSFNECGNHSPSGVSTLVSPPPALSPVVREQISTPPVKPSSPPSLHRRPSLAHSSISIGGDN</sequence>
<dbReference type="GO" id="GO:0031213">
    <property type="term" value="C:RSF complex"/>
    <property type="evidence" value="ECO:0007669"/>
    <property type="project" value="InterPro"/>
</dbReference>
<proteinExistence type="predicted"/>
<dbReference type="PANTHER" id="PTHR14296:SF3">
    <property type="entry name" value="DIKAR, ISOFORM F"/>
    <property type="match status" value="1"/>
</dbReference>
<name>A0A084G3A5_PSEDA</name>
<dbReference type="Pfam" id="PF00628">
    <property type="entry name" value="PHD"/>
    <property type="match status" value="1"/>
</dbReference>
<dbReference type="HOGENOM" id="CLU_015602_1_0_1"/>
<feature type="region of interest" description="Disordered" evidence="4">
    <location>
        <begin position="226"/>
        <end position="319"/>
    </location>
</feature>
<feature type="compositionally biased region" description="Basic and acidic residues" evidence="4">
    <location>
        <begin position="234"/>
        <end position="251"/>
    </location>
</feature>
<feature type="region of interest" description="Disordered" evidence="4">
    <location>
        <begin position="411"/>
        <end position="472"/>
    </location>
</feature>
<evidence type="ECO:0000256" key="2">
    <source>
        <dbReference type="ARBA" id="ARBA00022771"/>
    </source>
</evidence>
<reference evidence="6 7" key="1">
    <citation type="journal article" date="2014" name="Genome Announc.">
        <title>Draft genome sequence of the pathogenic fungus Scedosporium apiospermum.</title>
        <authorList>
            <person name="Vandeputte P."/>
            <person name="Ghamrawi S."/>
            <person name="Rechenmann M."/>
            <person name="Iltis A."/>
            <person name="Giraud S."/>
            <person name="Fleury M."/>
            <person name="Thornton C."/>
            <person name="Delhaes L."/>
            <person name="Meyer W."/>
            <person name="Papon N."/>
            <person name="Bouchara J.P."/>
        </authorList>
    </citation>
    <scope>NUCLEOTIDE SEQUENCE [LARGE SCALE GENOMIC DNA]</scope>
    <source>
        <strain evidence="6 7">IHEM 14462</strain>
    </source>
</reference>
<dbReference type="VEuPathDB" id="FungiDB:SAPIO_CDS6812"/>
<dbReference type="InterPro" id="IPR028938">
    <property type="entry name" value="Rsf1-like"/>
</dbReference>
<protein>
    <submittedName>
        <fullName evidence="6">PHD-finger domain-containing protein</fullName>
    </submittedName>
</protein>
<dbReference type="InterPro" id="IPR019786">
    <property type="entry name" value="Zinc_finger_PHD-type_CS"/>
</dbReference>
<accession>A0A084G3A5</accession>
<feature type="compositionally biased region" description="Polar residues" evidence="4">
    <location>
        <begin position="524"/>
        <end position="535"/>
    </location>
</feature>
<feature type="region of interest" description="Disordered" evidence="4">
    <location>
        <begin position="604"/>
        <end position="669"/>
    </location>
</feature>
<feature type="domain" description="Zinc finger PHD-type" evidence="5">
    <location>
        <begin position="346"/>
        <end position="394"/>
    </location>
</feature>
<evidence type="ECO:0000256" key="4">
    <source>
        <dbReference type="SAM" id="MobiDB-lite"/>
    </source>
</evidence>
<dbReference type="SMART" id="SM00249">
    <property type="entry name" value="PHD"/>
    <property type="match status" value="1"/>
</dbReference>
<dbReference type="GO" id="GO:0008270">
    <property type="term" value="F:zinc ion binding"/>
    <property type="evidence" value="ECO:0007669"/>
    <property type="project" value="UniProtKB-KW"/>
</dbReference>
<dbReference type="PROSITE" id="PS01359">
    <property type="entry name" value="ZF_PHD_1"/>
    <property type="match status" value="1"/>
</dbReference>
<keyword evidence="7" id="KW-1185">Reference proteome</keyword>
<dbReference type="InterPro" id="IPR011011">
    <property type="entry name" value="Znf_FYVE_PHD"/>
</dbReference>
<dbReference type="OMA" id="RSHYESE"/>
<dbReference type="KEGG" id="sapo:SAPIO_CDS6812"/>
<dbReference type="InterPro" id="IPR001965">
    <property type="entry name" value="Znf_PHD"/>
</dbReference>
<gene>
    <name evidence="6" type="ORF">SAPIO_CDS6812</name>
</gene>
<feature type="compositionally biased region" description="Polar residues" evidence="4">
    <location>
        <begin position="429"/>
        <end position="449"/>
    </location>
</feature>
<evidence type="ECO:0000256" key="1">
    <source>
        <dbReference type="ARBA" id="ARBA00022723"/>
    </source>
</evidence>
<dbReference type="OrthoDB" id="303107at2759"/>
<dbReference type="SUPFAM" id="SSF57903">
    <property type="entry name" value="FYVE/PHD zinc finger"/>
    <property type="match status" value="1"/>
</dbReference>
<evidence type="ECO:0000259" key="5">
    <source>
        <dbReference type="SMART" id="SM00249"/>
    </source>
</evidence>
<evidence type="ECO:0000313" key="6">
    <source>
        <dbReference type="EMBL" id="KEZ41817.1"/>
    </source>
</evidence>
<dbReference type="GO" id="GO:0006355">
    <property type="term" value="P:regulation of DNA-templated transcription"/>
    <property type="evidence" value="ECO:0007669"/>
    <property type="project" value="InterPro"/>
</dbReference>
<keyword evidence="1" id="KW-0479">Metal-binding</keyword>
<feature type="region of interest" description="Disordered" evidence="4">
    <location>
        <begin position="75"/>
        <end position="147"/>
    </location>
</feature>
<evidence type="ECO:0000256" key="3">
    <source>
        <dbReference type="ARBA" id="ARBA00022833"/>
    </source>
</evidence>
<feature type="compositionally biased region" description="Polar residues" evidence="4">
    <location>
        <begin position="610"/>
        <end position="620"/>
    </location>
</feature>
<dbReference type="Gene3D" id="3.30.40.10">
    <property type="entry name" value="Zinc/RING finger domain, C3HC4 (zinc finger)"/>
    <property type="match status" value="1"/>
</dbReference>
<dbReference type="PANTHER" id="PTHR14296">
    <property type="entry name" value="REMODELING AND SPACING FACTOR 1"/>
    <property type="match status" value="1"/>
</dbReference>
<comment type="caution">
    <text evidence="6">The sequence shown here is derived from an EMBL/GenBank/DDBJ whole genome shotgun (WGS) entry which is preliminary data.</text>
</comment>
<dbReference type="InterPro" id="IPR013083">
    <property type="entry name" value="Znf_RING/FYVE/PHD"/>
</dbReference>
<feature type="compositionally biased region" description="Basic and acidic residues" evidence="4">
    <location>
        <begin position="259"/>
        <end position="296"/>
    </location>
</feature>
<organism evidence="6 7">
    <name type="scientific">Pseudallescheria apiosperma</name>
    <name type="common">Scedosporium apiospermum</name>
    <dbReference type="NCBI Taxonomy" id="563466"/>
    <lineage>
        <taxon>Eukaryota</taxon>
        <taxon>Fungi</taxon>
        <taxon>Dikarya</taxon>
        <taxon>Ascomycota</taxon>
        <taxon>Pezizomycotina</taxon>
        <taxon>Sordariomycetes</taxon>
        <taxon>Hypocreomycetidae</taxon>
        <taxon>Microascales</taxon>
        <taxon>Microascaceae</taxon>
        <taxon>Scedosporium</taxon>
    </lineage>
</organism>
<keyword evidence="3" id="KW-0862">Zinc</keyword>
<dbReference type="Proteomes" id="UP000028545">
    <property type="component" value="Unassembled WGS sequence"/>
</dbReference>
<feature type="region of interest" description="Disordered" evidence="4">
    <location>
        <begin position="516"/>
        <end position="536"/>
    </location>
</feature>
<keyword evidence="2" id="KW-0863">Zinc-finger</keyword>
<dbReference type="InterPro" id="IPR019787">
    <property type="entry name" value="Znf_PHD-finger"/>
</dbReference>
<feature type="compositionally biased region" description="Basic residues" evidence="4">
    <location>
        <begin position="108"/>
        <end position="127"/>
    </location>
</feature>
<dbReference type="RefSeq" id="XP_016641616.1">
    <property type="nucleotide sequence ID" value="XM_016788817.1"/>
</dbReference>
<evidence type="ECO:0000313" key="7">
    <source>
        <dbReference type="Proteomes" id="UP000028545"/>
    </source>
</evidence>
<dbReference type="GeneID" id="27725884"/>